<organism evidence="2 3">
    <name type="scientific">Dyadobacter fermentans (strain ATCC 700827 / DSM 18053 / CIP 107007 / KCTC 52180 / NS114)</name>
    <dbReference type="NCBI Taxonomy" id="471854"/>
    <lineage>
        <taxon>Bacteria</taxon>
        <taxon>Pseudomonadati</taxon>
        <taxon>Bacteroidota</taxon>
        <taxon>Cytophagia</taxon>
        <taxon>Cytophagales</taxon>
        <taxon>Spirosomataceae</taxon>
        <taxon>Dyadobacter</taxon>
    </lineage>
</organism>
<evidence type="ECO:0000313" key="2">
    <source>
        <dbReference type="EMBL" id="ACT96097.1"/>
    </source>
</evidence>
<feature type="chain" id="PRO_5002972446" evidence="1">
    <location>
        <begin position="24"/>
        <end position="224"/>
    </location>
</feature>
<reference evidence="2 3" key="1">
    <citation type="journal article" date="2009" name="Stand. Genomic Sci.">
        <title>Complete genome sequence of Dyadobacter fermentans type strain (NS114).</title>
        <authorList>
            <person name="Lang E."/>
            <person name="Lapidus A."/>
            <person name="Chertkov O."/>
            <person name="Brettin T."/>
            <person name="Detter J.C."/>
            <person name="Han C."/>
            <person name="Copeland A."/>
            <person name="Glavina Del Rio T."/>
            <person name="Nolan M."/>
            <person name="Chen F."/>
            <person name="Lucas S."/>
            <person name="Tice H."/>
            <person name="Cheng J.F."/>
            <person name="Land M."/>
            <person name="Hauser L."/>
            <person name="Chang Y.J."/>
            <person name="Jeffries C.D."/>
            <person name="Kopitz M."/>
            <person name="Bruce D."/>
            <person name="Goodwin L."/>
            <person name="Pitluck S."/>
            <person name="Ovchinnikova G."/>
            <person name="Pati A."/>
            <person name="Ivanova N."/>
            <person name="Mavrommatis K."/>
            <person name="Chen A."/>
            <person name="Palaniappan K."/>
            <person name="Chain P."/>
            <person name="Bristow J."/>
            <person name="Eisen J.A."/>
            <person name="Markowitz V."/>
            <person name="Hugenholtz P."/>
            <person name="Goker M."/>
            <person name="Rohde M."/>
            <person name="Kyrpides N.C."/>
            <person name="Klenk H.P."/>
        </authorList>
    </citation>
    <scope>NUCLEOTIDE SEQUENCE [LARGE SCALE GENOMIC DNA]</scope>
    <source>
        <strain evidence="3">ATCC 700827 / DSM 18053 / CIP 107007 / KCTC 52180 / NS114</strain>
    </source>
</reference>
<name>C6W6N6_DYAFD</name>
<accession>C6W6N6</accession>
<dbReference type="InterPro" id="IPR011250">
    <property type="entry name" value="OMP/PagP_B-barrel"/>
</dbReference>
<dbReference type="HOGENOM" id="CLU_1233435_0_0_10"/>
<feature type="signal peptide" evidence="1">
    <location>
        <begin position="1"/>
        <end position="23"/>
    </location>
</feature>
<keyword evidence="3" id="KW-1185">Reference proteome</keyword>
<sequence length="224" mass="25594">MTMKKLFLLLLPALALGAGSAHAQLQKGMKYWGATVNFSGEFSRDEVPAYDNEVNKTSRPAISPEAQLGWFVSDKVMLGVGLRYGLTYQKTAIKSSDFESRSLSQNLQLLPFIRRYFSMNDRWAIFIHGELGPNYSWSKVINKSIDTDKNDYWQYGLTVKPGVVYTFPNKKWSVEAYTNFLSLGFNYFPFPRDNGREITVSSGLNTNFPSYFSLRIARYIQPKN</sequence>
<dbReference type="EMBL" id="CP001619">
    <property type="protein sequence ID" value="ACT96097.1"/>
    <property type="molecule type" value="Genomic_DNA"/>
</dbReference>
<dbReference type="TCDB" id="1.B.6.6.2">
    <property type="family name" value="the ompa-ompf porin (oop) family"/>
</dbReference>
<keyword evidence="1" id="KW-0732">Signal</keyword>
<dbReference type="SUPFAM" id="SSF56925">
    <property type="entry name" value="OMPA-like"/>
    <property type="match status" value="1"/>
</dbReference>
<dbReference type="Proteomes" id="UP000002011">
    <property type="component" value="Chromosome"/>
</dbReference>
<dbReference type="OrthoDB" id="945117at2"/>
<dbReference type="AlphaFoldDB" id="C6W6N6"/>
<proteinExistence type="predicted"/>
<protein>
    <submittedName>
        <fullName evidence="2">Uncharacterized protein</fullName>
    </submittedName>
</protein>
<dbReference type="KEGG" id="dfe:Dfer_4896"/>
<evidence type="ECO:0000256" key="1">
    <source>
        <dbReference type="SAM" id="SignalP"/>
    </source>
</evidence>
<evidence type="ECO:0000313" key="3">
    <source>
        <dbReference type="Proteomes" id="UP000002011"/>
    </source>
</evidence>
<gene>
    <name evidence="2" type="ordered locus">Dfer_4896</name>
</gene>
<dbReference type="STRING" id="471854.Dfer_4896"/>
<dbReference type="eggNOG" id="COG3637">
    <property type="taxonomic scope" value="Bacteria"/>
</dbReference>